<dbReference type="InterPro" id="IPR049468">
    <property type="entry name" value="Restrct_endonuc-II-like_dom"/>
</dbReference>
<protein>
    <recommendedName>
        <fullName evidence="1">Restriction endonuclease type II-like domain-containing protein</fullName>
    </recommendedName>
</protein>
<evidence type="ECO:0000313" key="2">
    <source>
        <dbReference type="EMBL" id="OGE64089.1"/>
    </source>
</evidence>
<name>A0A1F5MFG3_9BACT</name>
<dbReference type="Gene3D" id="3.40.960.10">
    <property type="entry name" value="VSR Endonuclease"/>
    <property type="match status" value="1"/>
</dbReference>
<evidence type="ECO:0000259" key="1">
    <source>
        <dbReference type="Pfam" id="PF18741"/>
    </source>
</evidence>
<dbReference type="AlphaFoldDB" id="A0A1F5MFG3"/>
<comment type="caution">
    <text evidence="2">The sequence shown here is derived from an EMBL/GenBank/DDBJ whole genome shotgun (WGS) entry which is preliminary data.</text>
</comment>
<dbReference type="EMBL" id="MFDU01000047">
    <property type="protein sequence ID" value="OGE64089.1"/>
    <property type="molecule type" value="Genomic_DNA"/>
</dbReference>
<feature type="domain" description="Restriction endonuclease type II-like" evidence="1">
    <location>
        <begin position="195"/>
        <end position="269"/>
    </location>
</feature>
<dbReference type="SUPFAM" id="SSF52980">
    <property type="entry name" value="Restriction endonuclease-like"/>
    <property type="match status" value="1"/>
</dbReference>
<dbReference type="Proteomes" id="UP000183317">
    <property type="component" value="Unassembled WGS sequence"/>
</dbReference>
<evidence type="ECO:0000313" key="3">
    <source>
        <dbReference type="Proteomes" id="UP000183317"/>
    </source>
</evidence>
<reference evidence="2 3" key="1">
    <citation type="journal article" date="2016" name="Nat. Commun.">
        <title>Thousands of microbial genomes shed light on interconnected biogeochemical processes in an aquifer system.</title>
        <authorList>
            <person name="Anantharaman K."/>
            <person name="Brown C.T."/>
            <person name="Hug L.A."/>
            <person name="Sharon I."/>
            <person name="Castelle C.J."/>
            <person name="Probst A.J."/>
            <person name="Thomas B.C."/>
            <person name="Singh A."/>
            <person name="Wilkins M.J."/>
            <person name="Karaoz U."/>
            <person name="Brodie E.L."/>
            <person name="Williams K.H."/>
            <person name="Hubbard S.S."/>
            <person name="Banfield J.F."/>
        </authorList>
    </citation>
    <scope>NUCLEOTIDE SEQUENCE [LARGE SCALE GENOMIC DNA]</scope>
</reference>
<dbReference type="Pfam" id="PF18741">
    <property type="entry name" value="MTES_1575"/>
    <property type="match status" value="1"/>
</dbReference>
<sequence length="281" mass="33241">MLSTIKCGHCKSSLTQRFDEGGIVKYKCNCSLKVRTILICANCSKQFLNFPYLIRKTNYCSQKCYWTGTNKKKIKSCKVCGKNFKIKDYLIKQGYGFYCSKECWFDLFKRSKIKVKCIQCQKDFLVIRAVYKKHPKFCSKTCKDISEIDQIASICRGCKISFNLPRSAIDRGRGLFCTWKCYKKYKGESSLELLIRQQLEKMNEPFQQEVKFGKFRADFYLPKRNLIIECDGEYWHMDKKIKERDQRKDKVFEKLGYNILRLTGQQIINNDFILKNLLLIK</sequence>
<organism evidence="2 3">
    <name type="scientific">Candidatus Daviesbacteria bacterium RIFCSPLOWO2_02_FULL_36_8</name>
    <dbReference type="NCBI Taxonomy" id="1797793"/>
    <lineage>
        <taxon>Bacteria</taxon>
        <taxon>Candidatus Daviesiibacteriota</taxon>
    </lineage>
</organism>
<gene>
    <name evidence="2" type="ORF">A3J13_02370</name>
</gene>
<dbReference type="InterPro" id="IPR011335">
    <property type="entry name" value="Restrct_endonuc-II-like"/>
</dbReference>
<accession>A0A1F5MFG3</accession>
<proteinExistence type="predicted"/>